<proteinExistence type="predicted"/>
<evidence type="ECO:0000313" key="4">
    <source>
        <dbReference type="Proteomes" id="UP000191144"/>
    </source>
</evidence>
<dbReference type="PANTHER" id="PTHR43092:SF2">
    <property type="entry name" value="HERCYNYLCYSTEINE SULFOXIDE LYASE"/>
    <property type="match status" value="1"/>
</dbReference>
<keyword evidence="4" id="KW-1185">Reference proteome</keyword>
<reference evidence="4" key="1">
    <citation type="submission" date="2016-03" db="EMBL/GenBank/DDBJ databases">
        <authorList>
            <person name="Devillers Hugo."/>
        </authorList>
    </citation>
    <scope>NUCLEOTIDE SEQUENCE [LARGE SCALE GENOMIC DNA]</scope>
</reference>
<dbReference type="InterPro" id="IPR015422">
    <property type="entry name" value="PyrdxlP-dep_Trfase_small"/>
</dbReference>
<evidence type="ECO:0000256" key="1">
    <source>
        <dbReference type="ARBA" id="ARBA00022898"/>
    </source>
</evidence>
<protein>
    <submittedName>
        <fullName evidence="3">LAME_0C03488g1_1</fullName>
    </submittedName>
</protein>
<dbReference type="Gene3D" id="3.90.1150.10">
    <property type="entry name" value="Aspartate Aminotransferase, domain 1"/>
    <property type="match status" value="1"/>
</dbReference>
<dbReference type="EMBL" id="LT598479">
    <property type="protein sequence ID" value="SCU82960.1"/>
    <property type="molecule type" value="Genomic_DNA"/>
</dbReference>
<dbReference type="SUPFAM" id="SSF53383">
    <property type="entry name" value="PLP-dependent transferases"/>
    <property type="match status" value="1"/>
</dbReference>
<dbReference type="Pfam" id="PF00266">
    <property type="entry name" value="Aminotran_5"/>
    <property type="match status" value="1"/>
</dbReference>
<keyword evidence="1" id="KW-0663">Pyridoxal phosphate</keyword>
<dbReference type="AlphaFoldDB" id="A0A1G4J084"/>
<feature type="domain" description="Aminotransferase class V" evidence="2">
    <location>
        <begin position="35"/>
        <end position="327"/>
    </location>
</feature>
<accession>A0A1G4J084</accession>
<dbReference type="Gene3D" id="3.40.640.10">
    <property type="entry name" value="Type I PLP-dependent aspartate aminotransferase-like (Major domain)"/>
    <property type="match status" value="1"/>
</dbReference>
<dbReference type="Proteomes" id="UP000191144">
    <property type="component" value="Chromosome C"/>
</dbReference>
<dbReference type="PANTHER" id="PTHR43092">
    <property type="entry name" value="L-CYSTEINE DESULFHYDRASE"/>
    <property type="match status" value="1"/>
</dbReference>
<sequence length="439" mass="50016">MVVPAFGHEFKSKYFTLLDPNVTLINHGSYGTTPTCVIEKQMEQCKAAELYPDEYLNETAEENYKHQVKVLAEYLKIDWRNLALVVNATVGINTVLRSIKWDFSKDKVLFHSTSYGACGNTVKFLAEYYHLQYDVVEIEYPVEDDQLLAAFEEKLSTGEYRLCMFDMISSQPGVMLPHENLIKLCQKYSTMSLVDGAHAAGQVDLQFLDELHPDFLTTNLHKWLSVPKSCALLYVNPKHHATIQTTPVSWNYTAEGCQAIKDPKTAEEIEHNDHLMHNKFWFSGTVSYAAYFCVEEAIAFRKNICGGEEKIREYQWQVQKAAIEAITGVFGPGSKLMQNSTGTLTTPGLFNVSLPLDAKYSSIQQKLSTDFNFFRRFKAQCDVVARSKKAYAPFYFHGGDAWVRFSAQIFNEVQDYVVAAEIIKAIIMERLDEQLQLQK</sequence>
<gene>
    <name evidence="3" type="ORF">LAME_0C03488G</name>
</gene>
<dbReference type="OrthoDB" id="5978656at2759"/>
<name>A0A1G4J084_9SACH</name>
<dbReference type="InterPro" id="IPR015421">
    <property type="entry name" value="PyrdxlP-dep_Trfase_major"/>
</dbReference>
<evidence type="ECO:0000259" key="2">
    <source>
        <dbReference type="Pfam" id="PF00266"/>
    </source>
</evidence>
<organism evidence="3 4">
    <name type="scientific">Lachancea meyersii CBS 8951</name>
    <dbReference type="NCBI Taxonomy" id="1266667"/>
    <lineage>
        <taxon>Eukaryota</taxon>
        <taxon>Fungi</taxon>
        <taxon>Dikarya</taxon>
        <taxon>Ascomycota</taxon>
        <taxon>Saccharomycotina</taxon>
        <taxon>Saccharomycetes</taxon>
        <taxon>Saccharomycetales</taxon>
        <taxon>Saccharomycetaceae</taxon>
        <taxon>Lachancea</taxon>
    </lineage>
</organism>
<dbReference type="InterPro" id="IPR000192">
    <property type="entry name" value="Aminotrans_V_dom"/>
</dbReference>
<evidence type="ECO:0000313" key="3">
    <source>
        <dbReference type="EMBL" id="SCU82960.1"/>
    </source>
</evidence>
<dbReference type="InterPro" id="IPR015424">
    <property type="entry name" value="PyrdxlP-dep_Trfase"/>
</dbReference>